<sequence length="157" mass="18076">MSEPCSNPLHVSILLSKNSYHSRILKDRITIMSNVTSWIQHLGCLYACWITQFPTMVFLTGLVFAAWALNGFTPFEAHGKFVLSLCTIMVHVWIYQVFFFFIHGLTATCMLCMQVFESVLITYLGWMFWPFLKEARLSPPKVWHPLAKAVWIGLPVT</sequence>
<reference evidence="2 3" key="1">
    <citation type="journal article" date="2014" name="BMC Genomics">
        <title>Genome sequencing of four Aureobasidium pullulans varieties: biotechnological potential, stress tolerance, and description of new species.</title>
        <authorList>
            <person name="Gostin Ar C."/>
            <person name="Ohm R.A."/>
            <person name="Kogej T."/>
            <person name="Sonjak S."/>
            <person name="Turk M."/>
            <person name="Zajc J."/>
            <person name="Zalar P."/>
            <person name="Grube M."/>
            <person name="Sun H."/>
            <person name="Han J."/>
            <person name="Sharma A."/>
            <person name="Chiniquy J."/>
            <person name="Ngan C.Y."/>
            <person name="Lipzen A."/>
            <person name="Barry K."/>
            <person name="Grigoriev I.V."/>
            <person name="Gunde-Cimerman N."/>
        </authorList>
    </citation>
    <scope>NUCLEOTIDE SEQUENCE [LARGE SCALE GENOMIC DNA]</scope>
    <source>
        <strain evidence="2 3">EXF-2481</strain>
    </source>
</reference>
<organism evidence="2 3">
    <name type="scientific">Aureobasidium subglaciale (strain EXF-2481)</name>
    <name type="common">Aureobasidium pullulans var. subglaciale</name>
    <dbReference type="NCBI Taxonomy" id="1043005"/>
    <lineage>
        <taxon>Eukaryota</taxon>
        <taxon>Fungi</taxon>
        <taxon>Dikarya</taxon>
        <taxon>Ascomycota</taxon>
        <taxon>Pezizomycotina</taxon>
        <taxon>Dothideomycetes</taxon>
        <taxon>Dothideomycetidae</taxon>
        <taxon>Dothideales</taxon>
        <taxon>Saccotheciaceae</taxon>
        <taxon>Aureobasidium</taxon>
    </lineage>
</organism>
<proteinExistence type="predicted"/>
<evidence type="ECO:0000313" key="2">
    <source>
        <dbReference type="EMBL" id="KEQ92181.1"/>
    </source>
</evidence>
<dbReference type="AlphaFoldDB" id="A0A074YZB5"/>
<accession>A0A074YZB5</accession>
<dbReference type="HOGENOM" id="CLU_1677517_0_0_1"/>
<protein>
    <submittedName>
        <fullName evidence="2">Uncharacterized protein</fullName>
    </submittedName>
</protein>
<dbReference type="InParanoid" id="A0A074YZB5"/>
<dbReference type="OrthoDB" id="3929608at2759"/>
<dbReference type="RefSeq" id="XP_013340711.1">
    <property type="nucleotide sequence ID" value="XM_013485257.1"/>
</dbReference>
<feature type="transmembrane region" description="Helical" evidence="1">
    <location>
        <begin position="109"/>
        <end position="129"/>
    </location>
</feature>
<keyword evidence="3" id="KW-1185">Reference proteome</keyword>
<keyword evidence="1" id="KW-0812">Transmembrane</keyword>
<dbReference type="GeneID" id="25371700"/>
<feature type="transmembrane region" description="Helical" evidence="1">
    <location>
        <begin position="44"/>
        <end position="69"/>
    </location>
</feature>
<name>A0A074YZB5_AURSE</name>
<dbReference type="EMBL" id="KL584772">
    <property type="protein sequence ID" value="KEQ92181.1"/>
    <property type="molecule type" value="Genomic_DNA"/>
</dbReference>
<gene>
    <name evidence="2" type="ORF">AUEXF2481DRAFT_82497</name>
</gene>
<keyword evidence="1" id="KW-0472">Membrane</keyword>
<keyword evidence="1" id="KW-1133">Transmembrane helix</keyword>
<evidence type="ECO:0000313" key="3">
    <source>
        <dbReference type="Proteomes" id="UP000030641"/>
    </source>
</evidence>
<dbReference type="Proteomes" id="UP000030641">
    <property type="component" value="Unassembled WGS sequence"/>
</dbReference>
<feature type="transmembrane region" description="Helical" evidence="1">
    <location>
        <begin position="81"/>
        <end position="102"/>
    </location>
</feature>
<evidence type="ECO:0000256" key="1">
    <source>
        <dbReference type="SAM" id="Phobius"/>
    </source>
</evidence>